<accession>A0A0A9HI96</accession>
<organism evidence="1">
    <name type="scientific">Arundo donax</name>
    <name type="common">Giant reed</name>
    <name type="synonym">Donax arundinaceus</name>
    <dbReference type="NCBI Taxonomy" id="35708"/>
    <lineage>
        <taxon>Eukaryota</taxon>
        <taxon>Viridiplantae</taxon>
        <taxon>Streptophyta</taxon>
        <taxon>Embryophyta</taxon>
        <taxon>Tracheophyta</taxon>
        <taxon>Spermatophyta</taxon>
        <taxon>Magnoliopsida</taxon>
        <taxon>Liliopsida</taxon>
        <taxon>Poales</taxon>
        <taxon>Poaceae</taxon>
        <taxon>PACMAD clade</taxon>
        <taxon>Arundinoideae</taxon>
        <taxon>Arundineae</taxon>
        <taxon>Arundo</taxon>
    </lineage>
</organism>
<dbReference type="EMBL" id="GBRH01163325">
    <property type="protein sequence ID" value="JAE34571.1"/>
    <property type="molecule type" value="Transcribed_RNA"/>
</dbReference>
<reference evidence="1" key="1">
    <citation type="submission" date="2014-09" db="EMBL/GenBank/DDBJ databases">
        <authorList>
            <person name="Magalhaes I.L.F."/>
            <person name="Oliveira U."/>
            <person name="Santos F.R."/>
            <person name="Vidigal T.H.D.A."/>
            <person name="Brescovit A.D."/>
            <person name="Santos A.J."/>
        </authorList>
    </citation>
    <scope>NUCLEOTIDE SEQUENCE</scope>
    <source>
        <tissue evidence="1">Shoot tissue taken approximately 20 cm above the soil surface</tissue>
    </source>
</reference>
<proteinExistence type="predicted"/>
<name>A0A0A9HI96_ARUDO</name>
<reference evidence="1" key="2">
    <citation type="journal article" date="2015" name="Data Brief">
        <title>Shoot transcriptome of the giant reed, Arundo donax.</title>
        <authorList>
            <person name="Barrero R.A."/>
            <person name="Guerrero F.D."/>
            <person name="Moolhuijzen P."/>
            <person name="Goolsby J.A."/>
            <person name="Tidwell J."/>
            <person name="Bellgard S.E."/>
            <person name="Bellgard M.I."/>
        </authorList>
    </citation>
    <scope>NUCLEOTIDE SEQUENCE</scope>
    <source>
        <tissue evidence="1">Shoot tissue taken approximately 20 cm above the soil surface</tissue>
    </source>
</reference>
<dbReference type="AlphaFoldDB" id="A0A0A9HI96"/>
<protein>
    <submittedName>
        <fullName evidence="1">Uncharacterized protein</fullName>
    </submittedName>
</protein>
<sequence length="104" mass="10524">MVLLRRRAQMACGSTIPFTVTWFCAMSTSTPSTPLHLRMHLLILLTQPLQCRSTPRMTGGGGGGGSLLAASSSFFSSPSAGAAAAAGASSFFSGSTAAGASSFF</sequence>
<evidence type="ECO:0000313" key="1">
    <source>
        <dbReference type="EMBL" id="JAE34571.1"/>
    </source>
</evidence>